<feature type="transmembrane region" description="Helical" evidence="1">
    <location>
        <begin position="42"/>
        <end position="61"/>
    </location>
</feature>
<accession>H5XTJ2</accession>
<keyword evidence="1" id="KW-0812">Transmembrane</keyword>
<dbReference type="HOGENOM" id="CLU_2805541_0_0_9"/>
<proteinExistence type="predicted"/>
<reference evidence="2 3" key="1">
    <citation type="submission" date="2011-11" db="EMBL/GenBank/DDBJ databases">
        <title>The Noncontiguous Finished genome of Desulfosporosinus youngiae DSM 17734.</title>
        <authorList>
            <consortium name="US DOE Joint Genome Institute (JGI-PGF)"/>
            <person name="Lucas S."/>
            <person name="Han J."/>
            <person name="Lapidus A."/>
            <person name="Cheng J.-F."/>
            <person name="Goodwin L."/>
            <person name="Pitluck S."/>
            <person name="Peters L."/>
            <person name="Ovchinnikova G."/>
            <person name="Lu M."/>
            <person name="Land M.L."/>
            <person name="Hauser L."/>
            <person name="Pester M."/>
            <person name="Spring S."/>
            <person name="Ollivier B."/>
            <person name="Rattei T."/>
            <person name="Klenk H.-P."/>
            <person name="Wagner M."/>
            <person name="Loy A."/>
            <person name="Woyke T.J."/>
        </authorList>
    </citation>
    <scope>NUCLEOTIDE SEQUENCE [LARGE SCALE GENOMIC DNA]</scope>
    <source>
        <strain evidence="2 3">DSM 17734</strain>
    </source>
</reference>
<keyword evidence="1" id="KW-1133">Transmembrane helix</keyword>
<evidence type="ECO:0000313" key="2">
    <source>
        <dbReference type="EMBL" id="EHQ88591.1"/>
    </source>
</evidence>
<sequence>MAIITVAMTMVLFYILVFIFGEPISSAIFLNRGGPDSYYHPIYLGIIVLSGLIVGCTYYLAKLIKGL</sequence>
<keyword evidence="1" id="KW-0472">Membrane</keyword>
<dbReference type="OrthoDB" id="1799008at2"/>
<dbReference type="AlphaFoldDB" id="H5XTJ2"/>
<organism evidence="2 3">
    <name type="scientific">Desulfosporosinus youngiae DSM 17734</name>
    <dbReference type="NCBI Taxonomy" id="768710"/>
    <lineage>
        <taxon>Bacteria</taxon>
        <taxon>Bacillati</taxon>
        <taxon>Bacillota</taxon>
        <taxon>Clostridia</taxon>
        <taxon>Eubacteriales</taxon>
        <taxon>Desulfitobacteriaceae</taxon>
        <taxon>Desulfosporosinus</taxon>
    </lineage>
</organism>
<evidence type="ECO:0000256" key="1">
    <source>
        <dbReference type="SAM" id="Phobius"/>
    </source>
</evidence>
<gene>
    <name evidence="2" type="ORF">DesyoDRAFT_1434</name>
</gene>
<name>H5XTJ2_9FIRM</name>
<dbReference type="RefSeq" id="WP_007781190.1">
    <property type="nucleotide sequence ID" value="NZ_CM001441.1"/>
</dbReference>
<feature type="transmembrane region" description="Helical" evidence="1">
    <location>
        <begin position="12"/>
        <end position="30"/>
    </location>
</feature>
<dbReference type="Proteomes" id="UP000005104">
    <property type="component" value="Chromosome"/>
</dbReference>
<evidence type="ECO:0000313" key="3">
    <source>
        <dbReference type="Proteomes" id="UP000005104"/>
    </source>
</evidence>
<dbReference type="EMBL" id="CM001441">
    <property type="protein sequence ID" value="EHQ88591.1"/>
    <property type="molecule type" value="Genomic_DNA"/>
</dbReference>
<keyword evidence="3" id="KW-1185">Reference proteome</keyword>
<protein>
    <submittedName>
        <fullName evidence="2">Uncharacterized protein</fullName>
    </submittedName>
</protein>